<dbReference type="InterPro" id="IPR036875">
    <property type="entry name" value="Znf_CCHC_sf"/>
</dbReference>
<feature type="compositionally biased region" description="Low complexity" evidence="2">
    <location>
        <begin position="118"/>
        <end position="133"/>
    </location>
</feature>
<evidence type="ECO:0000256" key="2">
    <source>
        <dbReference type="SAM" id="MobiDB-lite"/>
    </source>
</evidence>
<dbReference type="GO" id="GO:0008270">
    <property type="term" value="F:zinc ion binding"/>
    <property type="evidence" value="ECO:0007669"/>
    <property type="project" value="UniProtKB-KW"/>
</dbReference>
<dbReference type="OrthoDB" id="5596742at2759"/>
<dbReference type="EMBL" id="JAAAHW010009764">
    <property type="protein sequence ID" value="KAF9936543.1"/>
    <property type="molecule type" value="Genomic_DNA"/>
</dbReference>
<protein>
    <recommendedName>
        <fullName evidence="3">CCHC-type domain-containing protein</fullName>
    </recommendedName>
</protein>
<sequence length="141" mass="15016">MSDFQRGLQAFERLVKSDEGVRAGSCRKCGGSGHLTYECRNNIKLDQMPAEKSKSSMSSRFGFLKKQFGSASSTSPSPSATGAVTGASIPTKDRQGSGSAHKAELSSGGKKKKRRGSSDSNGDNTSSEFSDSYSDSEDDRR</sequence>
<keyword evidence="1" id="KW-0863">Zinc-finger</keyword>
<feature type="non-terminal residue" evidence="4">
    <location>
        <position position="141"/>
    </location>
</feature>
<organism evidence="4 5">
    <name type="scientific">Modicella reniformis</name>
    <dbReference type="NCBI Taxonomy" id="1440133"/>
    <lineage>
        <taxon>Eukaryota</taxon>
        <taxon>Fungi</taxon>
        <taxon>Fungi incertae sedis</taxon>
        <taxon>Mucoromycota</taxon>
        <taxon>Mortierellomycotina</taxon>
        <taxon>Mortierellomycetes</taxon>
        <taxon>Mortierellales</taxon>
        <taxon>Mortierellaceae</taxon>
        <taxon>Modicella</taxon>
    </lineage>
</organism>
<evidence type="ECO:0000259" key="3">
    <source>
        <dbReference type="PROSITE" id="PS50158"/>
    </source>
</evidence>
<keyword evidence="1" id="KW-0479">Metal-binding</keyword>
<evidence type="ECO:0000256" key="1">
    <source>
        <dbReference type="PROSITE-ProRule" id="PRU00047"/>
    </source>
</evidence>
<comment type="caution">
    <text evidence="4">The sequence shown here is derived from an EMBL/GenBank/DDBJ whole genome shotgun (WGS) entry which is preliminary data.</text>
</comment>
<keyword evidence="5" id="KW-1185">Reference proteome</keyword>
<dbReference type="Proteomes" id="UP000749646">
    <property type="component" value="Unassembled WGS sequence"/>
</dbReference>
<keyword evidence="1" id="KW-0862">Zinc</keyword>
<dbReference type="SUPFAM" id="SSF57756">
    <property type="entry name" value="Retrovirus zinc finger-like domains"/>
    <property type="match status" value="1"/>
</dbReference>
<feature type="domain" description="CCHC-type" evidence="3">
    <location>
        <begin position="26"/>
        <end position="41"/>
    </location>
</feature>
<dbReference type="PROSITE" id="PS50158">
    <property type="entry name" value="ZF_CCHC"/>
    <property type="match status" value="1"/>
</dbReference>
<dbReference type="GO" id="GO:0003676">
    <property type="term" value="F:nucleic acid binding"/>
    <property type="evidence" value="ECO:0007669"/>
    <property type="project" value="InterPro"/>
</dbReference>
<evidence type="ECO:0000313" key="5">
    <source>
        <dbReference type="Proteomes" id="UP000749646"/>
    </source>
</evidence>
<accession>A0A9P6ILU1</accession>
<feature type="compositionally biased region" description="Low complexity" evidence="2">
    <location>
        <begin position="69"/>
        <end position="82"/>
    </location>
</feature>
<feature type="region of interest" description="Disordered" evidence="2">
    <location>
        <begin position="67"/>
        <end position="141"/>
    </location>
</feature>
<dbReference type="AlphaFoldDB" id="A0A9P6ILU1"/>
<dbReference type="InterPro" id="IPR001878">
    <property type="entry name" value="Znf_CCHC"/>
</dbReference>
<evidence type="ECO:0000313" key="4">
    <source>
        <dbReference type="EMBL" id="KAF9936543.1"/>
    </source>
</evidence>
<reference evidence="4" key="1">
    <citation type="journal article" date="2020" name="Fungal Divers.">
        <title>Resolving the Mortierellaceae phylogeny through synthesis of multi-gene phylogenetics and phylogenomics.</title>
        <authorList>
            <person name="Vandepol N."/>
            <person name="Liber J."/>
            <person name="Desiro A."/>
            <person name="Na H."/>
            <person name="Kennedy M."/>
            <person name="Barry K."/>
            <person name="Grigoriev I.V."/>
            <person name="Miller A.N."/>
            <person name="O'Donnell K."/>
            <person name="Stajich J.E."/>
            <person name="Bonito G."/>
        </authorList>
    </citation>
    <scope>NUCLEOTIDE SEQUENCE</scope>
    <source>
        <strain evidence="4">MES-2147</strain>
    </source>
</reference>
<name>A0A9P6ILU1_9FUNG</name>
<gene>
    <name evidence="4" type="ORF">BGZ65_002301</name>
</gene>
<dbReference type="Pfam" id="PF13917">
    <property type="entry name" value="zf-CCHC_3"/>
    <property type="match status" value="1"/>
</dbReference>
<proteinExistence type="predicted"/>